<feature type="signal peptide" evidence="1">
    <location>
        <begin position="1"/>
        <end position="15"/>
    </location>
</feature>
<comment type="caution">
    <text evidence="2">The sequence shown here is derived from an EMBL/GenBank/DDBJ whole genome shotgun (WGS) entry which is preliminary data.</text>
</comment>
<dbReference type="Proteomes" id="UP001497525">
    <property type="component" value="Unassembled WGS sequence"/>
</dbReference>
<sequence>MRLLLILILISVTEASQLVECARKLNQLGAVKEPGPMRELIDFLLNTGKLCDKCQRYVDELNSYISDDFGPNRLESLAIRIRELLEQKEPGAWGRVKMSLLVNGITNYLLGHQLFDSDLLCEQVFLTEILHTQIFQLFRKCGRVRLDS</sequence>
<protein>
    <recommendedName>
        <fullName evidence="4">Saposin B-type domain-containing protein</fullName>
    </recommendedName>
</protein>
<reference evidence="2" key="1">
    <citation type="submission" date="2024-06" db="EMBL/GenBank/DDBJ databases">
        <authorList>
            <person name="Liu X."/>
            <person name="Lenzi L."/>
            <person name="Haldenby T S."/>
            <person name="Uol C."/>
        </authorList>
    </citation>
    <scope>NUCLEOTIDE SEQUENCE</scope>
</reference>
<organism evidence="2 3">
    <name type="scientific">Calicophoron daubneyi</name>
    <name type="common">Rumen fluke</name>
    <name type="synonym">Paramphistomum daubneyi</name>
    <dbReference type="NCBI Taxonomy" id="300641"/>
    <lineage>
        <taxon>Eukaryota</taxon>
        <taxon>Metazoa</taxon>
        <taxon>Spiralia</taxon>
        <taxon>Lophotrochozoa</taxon>
        <taxon>Platyhelminthes</taxon>
        <taxon>Trematoda</taxon>
        <taxon>Digenea</taxon>
        <taxon>Plagiorchiida</taxon>
        <taxon>Pronocephalata</taxon>
        <taxon>Paramphistomoidea</taxon>
        <taxon>Paramphistomidae</taxon>
        <taxon>Calicophoron</taxon>
    </lineage>
</organism>
<dbReference type="AlphaFoldDB" id="A0AAV2TJ21"/>
<evidence type="ECO:0008006" key="4">
    <source>
        <dbReference type="Google" id="ProtNLM"/>
    </source>
</evidence>
<feature type="chain" id="PRO_5043651752" description="Saposin B-type domain-containing protein" evidence="1">
    <location>
        <begin position="16"/>
        <end position="148"/>
    </location>
</feature>
<keyword evidence="1" id="KW-0732">Signal</keyword>
<evidence type="ECO:0000313" key="3">
    <source>
        <dbReference type="Proteomes" id="UP001497525"/>
    </source>
</evidence>
<proteinExistence type="predicted"/>
<accession>A0AAV2TJ21</accession>
<gene>
    <name evidence="2" type="ORF">CDAUBV1_LOCUS11429</name>
</gene>
<evidence type="ECO:0000313" key="2">
    <source>
        <dbReference type="EMBL" id="CAL5137165.1"/>
    </source>
</evidence>
<dbReference type="EMBL" id="CAXLJL010000378">
    <property type="protein sequence ID" value="CAL5137165.1"/>
    <property type="molecule type" value="Genomic_DNA"/>
</dbReference>
<evidence type="ECO:0000256" key="1">
    <source>
        <dbReference type="SAM" id="SignalP"/>
    </source>
</evidence>
<name>A0AAV2TJ21_CALDB</name>